<feature type="domain" description="Follistatin-like" evidence="3">
    <location>
        <begin position="503"/>
        <end position="525"/>
    </location>
</feature>
<evidence type="ECO:0000313" key="4">
    <source>
        <dbReference type="EMBL" id="KAF2073368.1"/>
    </source>
</evidence>
<dbReference type="Proteomes" id="UP000695562">
    <property type="component" value="Unassembled WGS sequence"/>
</dbReference>
<dbReference type="AlphaFoldDB" id="A0A8J4PRZ4"/>
<sequence length="585" mass="60766">MKYSILVFLAILVLSTNGQEVDCSRLSAGECQNYPNCRYRSYVSCCYDYVAACVNEGTERCIPNEDGVTCMFYTPTRDIYQITGPCLPEGEFILKDKYYENCDVAPCNSTQNCETVQLSTCTNGACCGIQAVCRDKPSQTTASTTGGATTTSTTTGGSTGTLPPLCSIISCPVNTICQEYDNGTAACLAPDPCRDVGCPNGFHCESDGRYPRSVVCLIDNHSSNEPIPCADVVCPDAHHCEAINSNITICLPDGITTGRDYCDFVNCPTGFFCTIIEGLPGCLPLPTSTSTTTPSTTTGSATTGAATTGTTSTTGATTGTTSTTGATTGTTSTTGATTGTPSTTGATTGTPSTTTGVTTATTGTPSTTTTGTTTSTTGTPSTTGMTTGTATTGTPSTTGMTTATTGTPSTTGITTGTASTTSGSTTGTTVTACDLNCPDGFHCEFLDFTGTSLTCVPNANNNTCTPECCPRGFDCYETNNGYDCLPIQPALYDKPIPSPKSGLCANTTCPQGFTCYEKEKEARCRQKCLSCKDTTCEDQGLVCIMSNLIKNGVPNYCTGEDSYCCIYIPMCFKPEYIPSFGIEPL</sequence>
<evidence type="ECO:0000259" key="3">
    <source>
        <dbReference type="SMART" id="SM00274"/>
    </source>
</evidence>
<name>A0A8J4PRZ4_9MYCE</name>
<dbReference type="GO" id="GO:0031160">
    <property type="term" value="C:spore wall"/>
    <property type="evidence" value="ECO:0007669"/>
    <property type="project" value="UniProtKB-ARBA"/>
</dbReference>
<dbReference type="OrthoDB" id="24312at2759"/>
<feature type="domain" description="Follistatin-like" evidence="3">
    <location>
        <begin position="261"/>
        <end position="283"/>
    </location>
</feature>
<keyword evidence="2" id="KW-0732">Signal</keyword>
<feature type="compositionally biased region" description="Low complexity" evidence="1">
    <location>
        <begin position="140"/>
        <end position="156"/>
    </location>
</feature>
<dbReference type="SMART" id="SM00274">
    <property type="entry name" value="FOLN"/>
    <property type="match status" value="6"/>
</dbReference>
<feature type="region of interest" description="Disordered" evidence="1">
    <location>
        <begin position="289"/>
        <end position="427"/>
    </location>
</feature>
<accession>A0A8J4PRZ4</accession>
<dbReference type="EMBL" id="AJWJ01000208">
    <property type="protein sequence ID" value="KAF2073368.1"/>
    <property type="molecule type" value="Genomic_DNA"/>
</dbReference>
<proteinExistence type="predicted"/>
<feature type="domain" description="Follistatin-like" evidence="3">
    <location>
        <begin position="192"/>
        <end position="214"/>
    </location>
</feature>
<feature type="domain" description="Follistatin-like" evidence="3">
    <location>
        <begin position="530"/>
        <end position="558"/>
    </location>
</feature>
<feature type="domain" description="Follistatin-like" evidence="3">
    <location>
        <begin position="228"/>
        <end position="251"/>
    </location>
</feature>
<dbReference type="InterPro" id="IPR003645">
    <property type="entry name" value="Fol_N"/>
</dbReference>
<dbReference type="GO" id="GO:0030435">
    <property type="term" value="P:sporulation resulting in formation of a cellular spore"/>
    <property type="evidence" value="ECO:0007669"/>
    <property type="project" value="UniProtKB-ARBA"/>
</dbReference>
<protein>
    <recommendedName>
        <fullName evidence="3">Follistatin-like domain-containing protein</fullName>
    </recommendedName>
</protein>
<feature type="signal peptide" evidence="2">
    <location>
        <begin position="1"/>
        <end position="18"/>
    </location>
</feature>
<organism evidence="4 5">
    <name type="scientific">Polysphondylium violaceum</name>
    <dbReference type="NCBI Taxonomy" id="133409"/>
    <lineage>
        <taxon>Eukaryota</taxon>
        <taxon>Amoebozoa</taxon>
        <taxon>Evosea</taxon>
        <taxon>Eumycetozoa</taxon>
        <taxon>Dictyostelia</taxon>
        <taxon>Dictyosteliales</taxon>
        <taxon>Dictyosteliaceae</taxon>
        <taxon>Polysphondylium</taxon>
    </lineage>
</organism>
<evidence type="ECO:0000256" key="1">
    <source>
        <dbReference type="SAM" id="MobiDB-lite"/>
    </source>
</evidence>
<evidence type="ECO:0000313" key="5">
    <source>
        <dbReference type="Proteomes" id="UP000695562"/>
    </source>
</evidence>
<feature type="chain" id="PRO_5035252358" description="Follistatin-like domain-containing protein" evidence="2">
    <location>
        <begin position="19"/>
        <end position="585"/>
    </location>
</feature>
<feature type="region of interest" description="Disordered" evidence="1">
    <location>
        <begin position="138"/>
        <end position="158"/>
    </location>
</feature>
<feature type="domain" description="Follistatin-like" evidence="3">
    <location>
        <begin position="165"/>
        <end position="188"/>
    </location>
</feature>
<evidence type="ECO:0000256" key="2">
    <source>
        <dbReference type="SAM" id="SignalP"/>
    </source>
</evidence>
<dbReference type="Pfam" id="PF04562">
    <property type="entry name" value="Dicty_spore_N"/>
    <property type="match status" value="1"/>
</dbReference>
<dbReference type="InterPro" id="IPR007643">
    <property type="entry name" value="Dict_spore_N"/>
</dbReference>
<gene>
    <name evidence="4" type="ORF">CYY_005313</name>
</gene>
<comment type="caution">
    <text evidence="4">The sequence shown here is derived from an EMBL/GenBank/DDBJ whole genome shotgun (WGS) entry which is preliminary data.</text>
</comment>
<keyword evidence="5" id="KW-1185">Reference proteome</keyword>
<reference evidence="4" key="1">
    <citation type="submission" date="2020-01" db="EMBL/GenBank/DDBJ databases">
        <title>Development of genomics and gene disruption for Polysphondylium violaceum indicates a role for the polyketide synthase stlB in stalk morphogenesis.</title>
        <authorList>
            <person name="Narita B."/>
            <person name="Kawabe Y."/>
            <person name="Kin K."/>
            <person name="Saito T."/>
            <person name="Gibbs R."/>
            <person name="Kuspa A."/>
            <person name="Muzny D."/>
            <person name="Queller D."/>
            <person name="Richards S."/>
            <person name="Strassman J."/>
            <person name="Sucgang R."/>
            <person name="Worley K."/>
            <person name="Schaap P."/>
        </authorList>
    </citation>
    <scope>NUCLEOTIDE SEQUENCE</scope>
    <source>
        <strain evidence="4">QSvi11</strain>
    </source>
</reference>